<gene>
    <name evidence="2" type="ORF">Pcinc_027338</name>
</gene>
<evidence type="ECO:0000256" key="1">
    <source>
        <dbReference type="SAM" id="MobiDB-lite"/>
    </source>
</evidence>
<feature type="region of interest" description="Disordered" evidence="1">
    <location>
        <begin position="1"/>
        <end position="22"/>
    </location>
</feature>
<accession>A0AAE1K8S6</accession>
<dbReference type="Proteomes" id="UP001286313">
    <property type="component" value="Unassembled WGS sequence"/>
</dbReference>
<keyword evidence="3" id="KW-1185">Reference proteome</keyword>
<evidence type="ECO:0000313" key="3">
    <source>
        <dbReference type="Proteomes" id="UP001286313"/>
    </source>
</evidence>
<dbReference type="AlphaFoldDB" id="A0AAE1K8S6"/>
<protein>
    <submittedName>
        <fullName evidence="2">Uncharacterized protein</fullName>
    </submittedName>
</protein>
<name>A0AAE1K8S6_PETCI</name>
<proteinExistence type="predicted"/>
<comment type="caution">
    <text evidence="2">The sequence shown here is derived from an EMBL/GenBank/DDBJ whole genome shotgun (WGS) entry which is preliminary data.</text>
</comment>
<organism evidence="2 3">
    <name type="scientific">Petrolisthes cinctipes</name>
    <name type="common">Flat porcelain crab</name>
    <dbReference type="NCBI Taxonomy" id="88211"/>
    <lineage>
        <taxon>Eukaryota</taxon>
        <taxon>Metazoa</taxon>
        <taxon>Ecdysozoa</taxon>
        <taxon>Arthropoda</taxon>
        <taxon>Crustacea</taxon>
        <taxon>Multicrustacea</taxon>
        <taxon>Malacostraca</taxon>
        <taxon>Eumalacostraca</taxon>
        <taxon>Eucarida</taxon>
        <taxon>Decapoda</taxon>
        <taxon>Pleocyemata</taxon>
        <taxon>Anomura</taxon>
        <taxon>Galatheoidea</taxon>
        <taxon>Porcellanidae</taxon>
        <taxon>Petrolisthes</taxon>
    </lineage>
</organism>
<dbReference type="EMBL" id="JAWQEG010003262">
    <property type="protein sequence ID" value="KAK3867189.1"/>
    <property type="molecule type" value="Genomic_DNA"/>
</dbReference>
<reference evidence="2" key="1">
    <citation type="submission" date="2023-10" db="EMBL/GenBank/DDBJ databases">
        <title>Genome assemblies of two species of porcelain crab, Petrolisthes cinctipes and Petrolisthes manimaculis (Anomura: Porcellanidae).</title>
        <authorList>
            <person name="Angst P."/>
        </authorList>
    </citation>
    <scope>NUCLEOTIDE SEQUENCE</scope>
    <source>
        <strain evidence="2">PB745_01</strain>
        <tissue evidence="2">Gill</tissue>
    </source>
</reference>
<evidence type="ECO:0000313" key="2">
    <source>
        <dbReference type="EMBL" id="KAK3867189.1"/>
    </source>
</evidence>
<sequence>MVISNNSINASTMDNESSTPSQVQWLGRTEEKFRKQGAEPHYLLASPTASQLTLGHYTGTNTDACFRVHYFSELSVNPDNFRLVALETMVGGRHLYGSSTGNNIYIRPESVNLSTITESDDRFFRLFRQPGDRYHYLRHHHSGKIVAASGSEVTLVEHTGTPQNHMLFEKFTCTSS</sequence>